<dbReference type="Proteomes" id="UP000245506">
    <property type="component" value="Unassembled WGS sequence"/>
</dbReference>
<dbReference type="GO" id="GO:1904047">
    <property type="term" value="F:S-adenosyl-L-methionine binding"/>
    <property type="evidence" value="ECO:0007669"/>
    <property type="project" value="TreeGrafter"/>
</dbReference>
<evidence type="ECO:0000256" key="2">
    <source>
        <dbReference type="ARBA" id="ARBA00022679"/>
    </source>
</evidence>
<dbReference type="GO" id="GO:0046500">
    <property type="term" value="P:S-adenosylmethionine metabolic process"/>
    <property type="evidence" value="ECO:0007669"/>
    <property type="project" value="TreeGrafter"/>
</dbReference>
<dbReference type="GO" id="GO:0006111">
    <property type="term" value="P:regulation of gluconeogenesis"/>
    <property type="evidence" value="ECO:0007669"/>
    <property type="project" value="TreeGrafter"/>
</dbReference>
<sequence>MTDIKTSKEAVKNFAEAWDQEVRSLWPESYPNELSNMLKDYGVKTILDCAGGTGYPSIELKQMGWDITYSDGSSVMLGIFTEKLEATQLGIPKYHSRWEELSQKVPDTYDALMCIGNSFIGINSYESVFAISDETVKANMLSAVSEFYKKLNNGGILYIDLMNANSSAPDQPYSQVLTTETDHIFTTISYDPVTNIRTNFKSKTSLIDGSVTDAVTKLVPLFTEELINLLLEAGFSRVERSTVDDADYVDSFFAFKD</sequence>
<keyword evidence="3" id="KW-0949">S-adenosyl-L-methionine</keyword>
<name>A0A317CNI9_9GAMM</name>
<keyword evidence="2" id="KW-0808">Transferase</keyword>
<dbReference type="GO" id="GO:0016594">
    <property type="term" value="F:glycine binding"/>
    <property type="evidence" value="ECO:0007669"/>
    <property type="project" value="TreeGrafter"/>
</dbReference>
<dbReference type="EMBL" id="QGKL01000016">
    <property type="protein sequence ID" value="PWQ97880.1"/>
    <property type="molecule type" value="Genomic_DNA"/>
</dbReference>
<protein>
    <recommendedName>
        <fullName evidence="6">Methyltransferase domain-containing protein</fullName>
    </recommendedName>
</protein>
<dbReference type="GO" id="GO:0046498">
    <property type="term" value="P:S-adenosylhomocysteine metabolic process"/>
    <property type="evidence" value="ECO:0007669"/>
    <property type="project" value="TreeGrafter"/>
</dbReference>
<evidence type="ECO:0000256" key="3">
    <source>
        <dbReference type="ARBA" id="ARBA00022691"/>
    </source>
</evidence>
<comment type="caution">
    <text evidence="4">The sequence shown here is derived from an EMBL/GenBank/DDBJ whole genome shotgun (WGS) entry which is preliminary data.</text>
</comment>
<accession>A0A317CNI9</accession>
<evidence type="ECO:0000256" key="1">
    <source>
        <dbReference type="ARBA" id="ARBA00022603"/>
    </source>
</evidence>
<reference evidence="4 5" key="1">
    <citation type="submission" date="2018-05" db="EMBL/GenBank/DDBJ databases">
        <title>Leucothrix arctica sp. nov., isolated from Arctic seawater.</title>
        <authorList>
            <person name="Choi A."/>
            <person name="Baek K."/>
        </authorList>
    </citation>
    <scope>NUCLEOTIDE SEQUENCE [LARGE SCALE GENOMIC DNA]</scope>
    <source>
        <strain evidence="4 5">IMCC9719</strain>
    </source>
</reference>
<dbReference type="GO" id="GO:1901052">
    <property type="term" value="P:sarcosine metabolic process"/>
    <property type="evidence" value="ECO:0007669"/>
    <property type="project" value="TreeGrafter"/>
</dbReference>
<dbReference type="Gene3D" id="3.40.50.150">
    <property type="entry name" value="Vaccinia Virus protein VP39"/>
    <property type="match status" value="1"/>
</dbReference>
<dbReference type="GO" id="GO:0006730">
    <property type="term" value="P:one-carbon metabolic process"/>
    <property type="evidence" value="ECO:0007669"/>
    <property type="project" value="TreeGrafter"/>
</dbReference>
<keyword evidence="1" id="KW-0489">Methyltransferase</keyword>
<dbReference type="PANTHER" id="PTHR16458">
    <property type="entry name" value="GLYCINE N-METHYLTRANSFERASE"/>
    <property type="match status" value="1"/>
</dbReference>
<dbReference type="GO" id="GO:0042802">
    <property type="term" value="F:identical protein binding"/>
    <property type="evidence" value="ECO:0007669"/>
    <property type="project" value="TreeGrafter"/>
</dbReference>
<dbReference type="OrthoDB" id="9772751at2"/>
<gene>
    <name evidence="4" type="ORF">DKT75_05285</name>
</gene>
<evidence type="ECO:0000313" key="5">
    <source>
        <dbReference type="Proteomes" id="UP000245506"/>
    </source>
</evidence>
<dbReference type="SUPFAM" id="SSF53335">
    <property type="entry name" value="S-adenosyl-L-methionine-dependent methyltransferases"/>
    <property type="match status" value="1"/>
</dbReference>
<dbReference type="CDD" id="cd02440">
    <property type="entry name" value="AdoMet_MTases"/>
    <property type="match status" value="1"/>
</dbReference>
<organism evidence="4 5">
    <name type="scientific">Leucothrix arctica</name>
    <dbReference type="NCBI Taxonomy" id="1481894"/>
    <lineage>
        <taxon>Bacteria</taxon>
        <taxon>Pseudomonadati</taxon>
        <taxon>Pseudomonadota</taxon>
        <taxon>Gammaproteobacteria</taxon>
        <taxon>Thiotrichales</taxon>
        <taxon>Thiotrichaceae</taxon>
        <taxon>Leucothrix</taxon>
    </lineage>
</organism>
<evidence type="ECO:0008006" key="6">
    <source>
        <dbReference type="Google" id="ProtNLM"/>
    </source>
</evidence>
<dbReference type="GO" id="GO:0005829">
    <property type="term" value="C:cytosol"/>
    <property type="evidence" value="ECO:0007669"/>
    <property type="project" value="TreeGrafter"/>
</dbReference>
<dbReference type="GO" id="GO:0051289">
    <property type="term" value="P:protein homotetramerization"/>
    <property type="evidence" value="ECO:0007669"/>
    <property type="project" value="TreeGrafter"/>
</dbReference>
<dbReference type="PANTHER" id="PTHR16458:SF2">
    <property type="entry name" value="GLYCINE N-METHYLTRANSFERASE"/>
    <property type="match status" value="1"/>
</dbReference>
<proteinExistence type="predicted"/>
<keyword evidence="5" id="KW-1185">Reference proteome</keyword>
<dbReference type="InterPro" id="IPR014369">
    <property type="entry name" value="Gly/Sar_N_MeTrfase"/>
</dbReference>
<evidence type="ECO:0000313" key="4">
    <source>
        <dbReference type="EMBL" id="PWQ97880.1"/>
    </source>
</evidence>
<dbReference type="GO" id="GO:0017174">
    <property type="term" value="F:glycine N-methyltransferase activity"/>
    <property type="evidence" value="ECO:0007669"/>
    <property type="project" value="InterPro"/>
</dbReference>
<dbReference type="GO" id="GO:0032259">
    <property type="term" value="P:methylation"/>
    <property type="evidence" value="ECO:0007669"/>
    <property type="project" value="UniProtKB-KW"/>
</dbReference>
<dbReference type="RefSeq" id="WP_109822386.1">
    <property type="nucleotide sequence ID" value="NZ_QGKL01000016.1"/>
</dbReference>
<dbReference type="InterPro" id="IPR029063">
    <property type="entry name" value="SAM-dependent_MTases_sf"/>
</dbReference>
<dbReference type="AlphaFoldDB" id="A0A317CNI9"/>